<evidence type="ECO:0000256" key="1">
    <source>
        <dbReference type="ARBA" id="ARBA00008072"/>
    </source>
</evidence>
<dbReference type="HOGENOM" id="CLU_026673_16_5_1"/>
<dbReference type="PANTHER" id="PTHR45348">
    <property type="entry name" value="HYPOTHETICAL OXIDOREDUCTASE (EUROFUNG)"/>
    <property type="match status" value="1"/>
</dbReference>
<dbReference type="Proteomes" id="UP000028045">
    <property type="component" value="Unassembled WGS sequence"/>
</dbReference>
<gene>
    <name evidence="4" type="ORF">S7711_01840</name>
</gene>
<evidence type="ECO:0000313" key="5">
    <source>
        <dbReference type="Proteomes" id="UP000028045"/>
    </source>
</evidence>
<evidence type="ECO:0000313" key="4">
    <source>
        <dbReference type="EMBL" id="KEY65329.1"/>
    </source>
</evidence>
<reference evidence="4 5" key="1">
    <citation type="journal article" date="2014" name="BMC Genomics">
        <title>Comparative genome sequencing reveals chemotype-specific gene clusters in the toxigenic black mold Stachybotrys.</title>
        <authorList>
            <person name="Semeiks J."/>
            <person name="Borek D."/>
            <person name="Otwinowski Z."/>
            <person name="Grishin N.V."/>
        </authorList>
    </citation>
    <scope>NUCLEOTIDE SEQUENCE [LARGE SCALE GENOMIC DNA]</scope>
    <source>
        <strain evidence="5">CBS 109288 / IBT 7711</strain>
    </source>
</reference>
<evidence type="ECO:0000256" key="2">
    <source>
        <dbReference type="ARBA" id="ARBA00023002"/>
    </source>
</evidence>
<dbReference type="SUPFAM" id="SSF51735">
    <property type="entry name" value="NAD(P)-binding Rossmann-fold domains"/>
    <property type="match status" value="1"/>
</dbReference>
<comment type="similarity">
    <text evidence="1">Belongs to the zinc-containing alcohol dehydrogenase family.</text>
</comment>
<name>A0A084AJ50_STACB</name>
<proteinExistence type="inferred from homology"/>
<keyword evidence="2" id="KW-0560">Oxidoreductase</keyword>
<dbReference type="InterPro" id="IPR047122">
    <property type="entry name" value="Trans-enoyl_RdTase-like"/>
</dbReference>
<dbReference type="Gene3D" id="3.40.50.720">
    <property type="entry name" value="NAD(P)-binding Rossmann-like Domain"/>
    <property type="match status" value="1"/>
</dbReference>
<organism evidence="4 5">
    <name type="scientific">Stachybotrys chartarum (strain CBS 109288 / IBT 7711)</name>
    <name type="common">Toxic black mold</name>
    <name type="synonym">Stilbospora chartarum</name>
    <dbReference type="NCBI Taxonomy" id="1280523"/>
    <lineage>
        <taxon>Eukaryota</taxon>
        <taxon>Fungi</taxon>
        <taxon>Dikarya</taxon>
        <taxon>Ascomycota</taxon>
        <taxon>Pezizomycotina</taxon>
        <taxon>Sordariomycetes</taxon>
        <taxon>Hypocreomycetidae</taxon>
        <taxon>Hypocreales</taxon>
        <taxon>Stachybotryaceae</taxon>
        <taxon>Stachybotrys</taxon>
    </lineage>
</organism>
<evidence type="ECO:0000259" key="3">
    <source>
        <dbReference type="SMART" id="SM00829"/>
    </source>
</evidence>
<sequence>MAPNSAAWLPASKSNPMFIGEAPLPVPGSNEVLVRIEAIAINPMDCNIQYLGDDLFDFIRYPYINGTDIAGTIAQVGQGVIDLRVGDRVLGMCMAVATNESRNGAFQKYAILDTNLVCPIPNSLSAVDASVLPMGITTAAAAFYQPGYLELDPPTPFPRPNGKTLLVCAGSSSVGSNAIQLARASGYEVFATCSPRSFDFCKGLGASRVFDDSSPTLTADLIDAFQGKVCAGAFALVPGSTEVCIDVVHKSQGVRFVATATKYSGELPKGVRTRFITSITIKDNHVGKLVFRDYLPAALVQNKYRCVPKARVSGHGLEALQEAINITKNGVYAEKIVVTV</sequence>
<dbReference type="InterPro" id="IPR011032">
    <property type="entry name" value="GroES-like_sf"/>
</dbReference>
<dbReference type="SUPFAM" id="SSF50129">
    <property type="entry name" value="GroES-like"/>
    <property type="match status" value="1"/>
</dbReference>
<dbReference type="GO" id="GO:0016651">
    <property type="term" value="F:oxidoreductase activity, acting on NAD(P)H"/>
    <property type="evidence" value="ECO:0007669"/>
    <property type="project" value="InterPro"/>
</dbReference>
<dbReference type="AlphaFoldDB" id="A0A084AJ50"/>
<dbReference type="EMBL" id="KL648706">
    <property type="protein sequence ID" value="KEY65329.1"/>
    <property type="molecule type" value="Genomic_DNA"/>
</dbReference>
<accession>A0A084AJ50</accession>
<dbReference type="Gene3D" id="3.90.180.10">
    <property type="entry name" value="Medium-chain alcohol dehydrogenases, catalytic domain"/>
    <property type="match status" value="1"/>
</dbReference>
<dbReference type="InterPro" id="IPR020843">
    <property type="entry name" value="ER"/>
</dbReference>
<dbReference type="OrthoDB" id="48317at2759"/>
<dbReference type="CDD" id="cd08249">
    <property type="entry name" value="enoyl_reductase_like"/>
    <property type="match status" value="1"/>
</dbReference>
<feature type="domain" description="Enoyl reductase (ER)" evidence="3">
    <location>
        <begin position="13"/>
        <end position="291"/>
    </location>
</feature>
<dbReference type="PANTHER" id="PTHR45348:SF2">
    <property type="entry name" value="ZINC-TYPE ALCOHOL DEHYDROGENASE-LIKE PROTEIN C2E1P3.01"/>
    <property type="match status" value="1"/>
</dbReference>
<dbReference type="InterPro" id="IPR036291">
    <property type="entry name" value="NAD(P)-bd_dom_sf"/>
</dbReference>
<dbReference type="Pfam" id="PF08240">
    <property type="entry name" value="ADH_N"/>
    <property type="match status" value="1"/>
</dbReference>
<protein>
    <recommendedName>
        <fullName evidence="3">Enoyl reductase (ER) domain-containing protein</fullName>
    </recommendedName>
</protein>
<dbReference type="InterPro" id="IPR013154">
    <property type="entry name" value="ADH-like_N"/>
</dbReference>
<keyword evidence="5" id="KW-1185">Reference proteome</keyword>
<dbReference type="SMART" id="SM00829">
    <property type="entry name" value="PKS_ER"/>
    <property type="match status" value="1"/>
</dbReference>